<feature type="domain" description="Response regulatory" evidence="3">
    <location>
        <begin position="744"/>
        <end position="859"/>
    </location>
</feature>
<evidence type="ECO:0000256" key="2">
    <source>
        <dbReference type="SAM" id="MobiDB-lite"/>
    </source>
</evidence>
<feature type="domain" description="EAL" evidence="5">
    <location>
        <begin position="475"/>
        <end position="729"/>
    </location>
</feature>
<dbReference type="FunFam" id="3.20.20.450:FF:000001">
    <property type="entry name" value="Cyclic di-GMP phosphodiesterase yahA"/>
    <property type="match status" value="1"/>
</dbReference>
<dbReference type="PROSITE" id="PS50887">
    <property type="entry name" value="GGDEF"/>
    <property type="match status" value="1"/>
</dbReference>
<dbReference type="SMART" id="SM00448">
    <property type="entry name" value="REC"/>
    <property type="match status" value="2"/>
</dbReference>
<evidence type="ECO:0000256" key="1">
    <source>
        <dbReference type="PROSITE-ProRule" id="PRU00169"/>
    </source>
</evidence>
<dbReference type="PROSITE" id="PS50112">
    <property type="entry name" value="PAS"/>
    <property type="match status" value="1"/>
</dbReference>
<feature type="domain" description="PAS" evidence="4">
    <location>
        <begin position="152"/>
        <end position="196"/>
    </location>
</feature>
<dbReference type="PANTHER" id="PTHR44757:SF2">
    <property type="entry name" value="BIOFILM ARCHITECTURE MAINTENANCE PROTEIN MBAA"/>
    <property type="match status" value="1"/>
</dbReference>
<dbReference type="InterPro" id="IPR001789">
    <property type="entry name" value="Sig_transdc_resp-reg_receiver"/>
</dbReference>
<gene>
    <name evidence="7" type="ORF">HGB41_19820</name>
</gene>
<dbReference type="Pfam" id="PF00072">
    <property type="entry name" value="Response_reg"/>
    <property type="match status" value="2"/>
</dbReference>
<dbReference type="InterPro" id="IPR043128">
    <property type="entry name" value="Rev_trsase/Diguanyl_cyclase"/>
</dbReference>
<feature type="domain" description="GGDEF" evidence="6">
    <location>
        <begin position="333"/>
        <end position="466"/>
    </location>
</feature>
<dbReference type="SUPFAM" id="SSF55785">
    <property type="entry name" value="PYP-like sensor domain (PAS domain)"/>
    <property type="match status" value="1"/>
</dbReference>
<dbReference type="PANTHER" id="PTHR44757">
    <property type="entry name" value="DIGUANYLATE CYCLASE DGCP"/>
    <property type="match status" value="1"/>
</dbReference>
<dbReference type="Pfam" id="PF00990">
    <property type="entry name" value="GGDEF"/>
    <property type="match status" value="1"/>
</dbReference>
<dbReference type="CDD" id="cd17569">
    <property type="entry name" value="REC_HupR-like"/>
    <property type="match status" value="1"/>
</dbReference>
<dbReference type="CDD" id="cd17551">
    <property type="entry name" value="REC_RpfG-like"/>
    <property type="match status" value="1"/>
</dbReference>
<evidence type="ECO:0000259" key="5">
    <source>
        <dbReference type="PROSITE" id="PS50883"/>
    </source>
</evidence>
<dbReference type="SMART" id="SM00052">
    <property type="entry name" value="EAL"/>
    <property type="match status" value="1"/>
</dbReference>
<dbReference type="SMART" id="SM00267">
    <property type="entry name" value="GGDEF"/>
    <property type="match status" value="1"/>
</dbReference>
<dbReference type="CDD" id="cd01948">
    <property type="entry name" value="EAL"/>
    <property type="match status" value="1"/>
</dbReference>
<name>A0A7Y2K292_9BURK</name>
<dbReference type="Gene3D" id="3.30.450.20">
    <property type="entry name" value="PAS domain"/>
    <property type="match status" value="1"/>
</dbReference>
<accession>A0A7Y2K292</accession>
<dbReference type="Proteomes" id="UP000533905">
    <property type="component" value="Unassembled WGS sequence"/>
</dbReference>
<protein>
    <submittedName>
        <fullName evidence="7">EAL domain-containing protein</fullName>
    </submittedName>
</protein>
<sequence>MISLSDIRRARILVVDDEPVNVQLLEYLLKTTGYENVSATYDPRQVVSLHLKHRFDLIILDLHMPGMDGFDVMEALKPLESDSWLPVLVVTAEPDKKLAALEAGARDFIGKPFDTVEVMTRIRNLLEVRLLHRESQDYGVGLERQVRERTAELARFRGAMDATLDAIFLIDTANMAIVDVSDGACRMLGFSRDALLRIDPVALGLGTRELLERHLAADAPAAKAFASLGVAVEDAEAGEHHPQFDTLPGDIVETELLRAGGQGAVPVEISWKLQDLGKSRMLIAVARDISERLHAQQRLRHMSHYDALTGLPNRTLFFENLNDAIELARDKNWRVAVLCITLDRFKIINDSLGTELGDELLGQFSTRLVRVVRLRESVGRLGGDEFALFLTMTRDQQEAVNMANEVREALRASFDLHGQQAALTASIGIAMYPEDALDPGTLVKYADAAMVRAKEAGRDGYRFFTAGMNVQVLARLDLELALRGALEDSQFVLYYQPKLELNTGRVSGVEALLRWNRPGFGLVYPAEFVPIMEETGLVVRVGDWIVDEACRQIAAWNCEGVRDVRVAVNVSSRQFVEGDLEGVIRAALDKHGVEPGMLELELTESALMSNAEHTIEVLGRLRELGIRIAIDDFGTGYSSLAYLKRFPIDKLKIDIAFVRDIVTNPDDAAIALAIISMAHSLHMQVIAEGVETRAQMAYLRRNRCDEIQGFHFSRALPAAEVARLVQENRIQPDTPQAHDDKVQTLLIVDDDVNVLSSLHRLFRRDNYRVLTASSPAEGFELLALYRVQVILCDQRMPVMSGTEFLSKVKEMYPETIRIILSGHTGVDTVLDSINRGAIYRFYTKPWHDLQLRENIRLAFRHYWLTYGPYDDRKAPREDDEGSHEEYGKSALR</sequence>
<dbReference type="InterPro" id="IPR035919">
    <property type="entry name" value="EAL_sf"/>
</dbReference>
<dbReference type="InterPro" id="IPR000160">
    <property type="entry name" value="GGDEF_dom"/>
</dbReference>
<evidence type="ECO:0000313" key="8">
    <source>
        <dbReference type="Proteomes" id="UP000533905"/>
    </source>
</evidence>
<keyword evidence="1" id="KW-0597">Phosphoprotein</keyword>
<dbReference type="InterPro" id="IPR035965">
    <property type="entry name" value="PAS-like_dom_sf"/>
</dbReference>
<feature type="compositionally biased region" description="Basic and acidic residues" evidence="2">
    <location>
        <begin position="883"/>
        <end position="892"/>
    </location>
</feature>
<dbReference type="Gene3D" id="3.20.20.450">
    <property type="entry name" value="EAL domain"/>
    <property type="match status" value="1"/>
</dbReference>
<keyword evidence="8" id="KW-1185">Reference proteome</keyword>
<dbReference type="InterPro" id="IPR011006">
    <property type="entry name" value="CheY-like_superfamily"/>
</dbReference>
<reference evidence="7 8" key="1">
    <citation type="submission" date="2020-04" db="EMBL/GenBank/DDBJ databases">
        <title>Massilia sp. nov., a cold adapted bacteria isolated from Arctic soil.</title>
        <authorList>
            <person name="Son J."/>
            <person name="Ka J.-O."/>
        </authorList>
    </citation>
    <scope>NUCLEOTIDE SEQUENCE [LARGE SCALE GENOMIC DNA]</scope>
    <source>
        <strain evidence="7 8">ML15P13</strain>
    </source>
</reference>
<dbReference type="SUPFAM" id="SSF55073">
    <property type="entry name" value="Nucleotide cyclase"/>
    <property type="match status" value="1"/>
</dbReference>
<feature type="modified residue" description="4-aspartylphosphate" evidence="1">
    <location>
        <position position="793"/>
    </location>
</feature>
<dbReference type="CDD" id="cd01949">
    <property type="entry name" value="GGDEF"/>
    <property type="match status" value="1"/>
</dbReference>
<evidence type="ECO:0000259" key="4">
    <source>
        <dbReference type="PROSITE" id="PS50112"/>
    </source>
</evidence>
<dbReference type="SMART" id="SM00091">
    <property type="entry name" value="PAS"/>
    <property type="match status" value="1"/>
</dbReference>
<dbReference type="SUPFAM" id="SSF141868">
    <property type="entry name" value="EAL domain-like"/>
    <property type="match status" value="1"/>
</dbReference>
<feature type="region of interest" description="Disordered" evidence="2">
    <location>
        <begin position="873"/>
        <end position="892"/>
    </location>
</feature>
<dbReference type="PROSITE" id="PS50110">
    <property type="entry name" value="RESPONSE_REGULATORY"/>
    <property type="match status" value="2"/>
</dbReference>
<comment type="caution">
    <text evidence="7">The sequence shown here is derived from an EMBL/GenBank/DDBJ whole genome shotgun (WGS) entry which is preliminary data.</text>
</comment>
<dbReference type="Gene3D" id="3.40.50.2300">
    <property type="match status" value="2"/>
</dbReference>
<dbReference type="NCBIfam" id="TIGR00254">
    <property type="entry name" value="GGDEF"/>
    <property type="match status" value="1"/>
</dbReference>
<dbReference type="EMBL" id="JABAIV010000008">
    <property type="protein sequence ID" value="NNG25236.1"/>
    <property type="molecule type" value="Genomic_DNA"/>
</dbReference>
<dbReference type="PROSITE" id="PS50883">
    <property type="entry name" value="EAL"/>
    <property type="match status" value="1"/>
</dbReference>
<dbReference type="GO" id="GO:0000160">
    <property type="term" value="P:phosphorelay signal transduction system"/>
    <property type="evidence" value="ECO:0007669"/>
    <property type="project" value="InterPro"/>
</dbReference>
<feature type="domain" description="Response regulatory" evidence="3">
    <location>
        <begin position="11"/>
        <end position="126"/>
    </location>
</feature>
<dbReference type="SUPFAM" id="SSF52172">
    <property type="entry name" value="CheY-like"/>
    <property type="match status" value="2"/>
</dbReference>
<dbReference type="Pfam" id="PF00563">
    <property type="entry name" value="EAL"/>
    <property type="match status" value="1"/>
</dbReference>
<feature type="modified residue" description="4-aspartylphosphate" evidence="1">
    <location>
        <position position="61"/>
    </location>
</feature>
<dbReference type="Pfam" id="PF13188">
    <property type="entry name" value="PAS_8"/>
    <property type="match status" value="1"/>
</dbReference>
<evidence type="ECO:0000313" key="7">
    <source>
        <dbReference type="EMBL" id="NNG25236.1"/>
    </source>
</evidence>
<dbReference type="InterPro" id="IPR001633">
    <property type="entry name" value="EAL_dom"/>
</dbReference>
<dbReference type="InterPro" id="IPR052155">
    <property type="entry name" value="Biofilm_reg_signaling"/>
</dbReference>
<dbReference type="InterPro" id="IPR029787">
    <property type="entry name" value="Nucleotide_cyclase"/>
</dbReference>
<organism evidence="7 8">
    <name type="scientific">Telluria aromaticivorans</name>
    <dbReference type="NCBI Taxonomy" id="2725995"/>
    <lineage>
        <taxon>Bacteria</taxon>
        <taxon>Pseudomonadati</taxon>
        <taxon>Pseudomonadota</taxon>
        <taxon>Betaproteobacteria</taxon>
        <taxon>Burkholderiales</taxon>
        <taxon>Oxalobacteraceae</taxon>
        <taxon>Telluria group</taxon>
        <taxon>Telluria</taxon>
    </lineage>
</organism>
<dbReference type="InterPro" id="IPR000014">
    <property type="entry name" value="PAS"/>
</dbReference>
<dbReference type="Gene3D" id="3.30.70.270">
    <property type="match status" value="1"/>
</dbReference>
<proteinExistence type="predicted"/>
<dbReference type="RefSeq" id="WP_171087670.1">
    <property type="nucleotide sequence ID" value="NZ_JABAIV010000008.1"/>
</dbReference>
<evidence type="ECO:0000259" key="3">
    <source>
        <dbReference type="PROSITE" id="PS50110"/>
    </source>
</evidence>
<evidence type="ECO:0000259" key="6">
    <source>
        <dbReference type="PROSITE" id="PS50887"/>
    </source>
</evidence>
<dbReference type="AlphaFoldDB" id="A0A7Y2K292"/>